<dbReference type="InterPro" id="IPR000160">
    <property type="entry name" value="GGDEF_dom"/>
</dbReference>
<dbReference type="RefSeq" id="WP_209819700.1">
    <property type="nucleotide sequence ID" value="NZ_JAVDTL010000003.1"/>
</dbReference>
<dbReference type="Proteomes" id="UP001249076">
    <property type="component" value="Unassembled WGS sequence"/>
</dbReference>
<dbReference type="SUPFAM" id="SSF55073">
    <property type="entry name" value="Nucleotide cyclase"/>
    <property type="match status" value="1"/>
</dbReference>
<evidence type="ECO:0000313" key="5">
    <source>
        <dbReference type="EMBL" id="MDR6767144.1"/>
    </source>
</evidence>
<dbReference type="CDD" id="cd01949">
    <property type="entry name" value="GGDEF"/>
    <property type="match status" value="1"/>
</dbReference>
<feature type="region of interest" description="Disordered" evidence="3">
    <location>
        <begin position="1"/>
        <end position="20"/>
    </location>
</feature>
<feature type="domain" description="GGDEF" evidence="4">
    <location>
        <begin position="231"/>
        <end position="357"/>
    </location>
</feature>
<name>A0AAJ2F213_ACIDE</name>
<evidence type="ECO:0000259" key="4">
    <source>
        <dbReference type="PROSITE" id="PS50887"/>
    </source>
</evidence>
<dbReference type="PANTHER" id="PTHR45138">
    <property type="entry name" value="REGULATORY COMPONENTS OF SENSORY TRANSDUCTION SYSTEM"/>
    <property type="match status" value="1"/>
</dbReference>
<dbReference type="Pfam" id="PF13185">
    <property type="entry name" value="GAF_2"/>
    <property type="match status" value="1"/>
</dbReference>
<protein>
    <recommendedName>
        <fullName evidence="1">diguanylate cyclase</fullName>
        <ecNumber evidence="1">2.7.7.65</ecNumber>
    </recommendedName>
</protein>
<dbReference type="PROSITE" id="PS50887">
    <property type="entry name" value="GGDEF"/>
    <property type="match status" value="1"/>
</dbReference>
<dbReference type="AlphaFoldDB" id="A0AAJ2F213"/>
<dbReference type="InterPro" id="IPR003018">
    <property type="entry name" value="GAF"/>
</dbReference>
<evidence type="ECO:0000313" key="7">
    <source>
        <dbReference type="Proteomes" id="UP001249076"/>
    </source>
</evidence>
<sequence length="357" mass="39008">MFFKKSPTSASTPQAPAASGFDAQRERSVIAEMLLKRSAKLILGRSELEIIRGVCQAIVDVTSHIRLAWTWFGPTDTQTIRPQVYAGPAVAYAESLTIARNLLTRIGPAFTTLEGKSAGPFTVSQLSPFGPWREAARHHGIHHVLALPIASTFNGYSGIFVLYADRDGYFDEVGESLFAGLAELFGSLMTVAAERQELQRAAYHDALTGLLNRHAVDLIDRRVYRASLFEPASSILLMDLDRFKSINDRFGHDAGDKALQAVARVLTDALRRGDEIIRWGGEEFLVCLPQTALPDALKVAEKLRRAVEGITEPEQLTVSIGACEISALQHLPQAVARADEALFKAKSGGRNQVCVLP</sequence>
<reference evidence="5 7" key="1">
    <citation type="submission" date="2023-07" db="EMBL/GenBank/DDBJ databases">
        <title>Sorghum-associated microbial communities from plants grown in Nebraska, USA.</title>
        <authorList>
            <person name="Schachtman D."/>
        </authorList>
    </citation>
    <scope>NUCLEOTIDE SEQUENCE</scope>
    <source>
        <strain evidence="6 7">BE105</strain>
        <strain evidence="5">BE69</strain>
    </source>
</reference>
<comment type="caution">
    <text evidence="5">The sequence shown here is derived from an EMBL/GenBank/DDBJ whole genome shotgun (WGS) entry which is preliminary data.</text>
</comment>
<proteinExistence type="predicted"/>
<dbReference type="EMBL" id="JAVDTL010000003">
    <property type="protein sequence ID" value="MDR6767144.1"/>
    <property type="molecule type" value="Genomic_DNA"/>
</dbReference>
<dbReference type="PANTHER" id="PTHR45138:SF9">
    <property type="entry name" value="DIGUANYLATE CYCLASE DGCM-RELATED"/>
    <property type="match status" value="1"/>
</dbReference>
<organism evidence="5 8">
    <name type="scientific">Acidovorax delafieldii</name>
    <name type="common">Pseudomonas delafieldii</name>
    <dbReference type="NCBI Taxonomy" id="47920"/>
    <lineage>
        <taxon>Bacteria</taxon>
        <taxon>Pseudomonadati</taxon>
        <taxon>Pseudomonadota</taxon>
        <taxon>Betaproteobacteria</taxon>
        <taxon>Burkholderiales</taxon>
        <taxon>Comamonadaceae</taxon>
        <taxon>Acidovorax</taxon>
    </lineage>
</organism>
<dbReference type="FunFam" id="3.30.70.270:FF:000001">
    <property type="entry name" value="Diguanylate cyclase domain protein"/>
    <property type="match status" value="1"/>
</dbReference>
<evidence type="ECO:0000313" key="6">
    <source>
        <dbReference type="EMBL" id="MDR6838140.1"/>
    </source>
</evidence>
<dbReference type="InterPro" id="IPR029787">
    <property type="entry name" value="Nucleotide_cyclase"/>
</dbReference>
<dbReference type="Pfam" id="PF00990">
    <property type="entry name" value="GGDEF"/>
    <property type="match status" value="1"/>
</dbReference>
<accession>A0AAJ2F213</accession>
<evidence type="ECO:0000313" key="8">
    <source>
        <dbReference type="Proteomes" id="UP001253458"/>
    </source>
</evidence>
<dbReference type="EC" id="2.7.7.65" evidence="1"/>
<dbReference type="SMART" id="SM00267">
    <property type="entry name" value="GGDEF"/>
    <property type="match status" value="1"/>
</dbReference>
<dbReference type="Proteomes" id="UP001253458">
    <property type="component" value="Unassembled WGS sequence"/>
</dbReference>
<dbReference type="EMBL" id="JAVDTS010000004">
    <property type="protein sequence ID" value="MDR6838140.1"/>
    <property type="molecule type" value="Genomic_DNA"/>
</dbReference>
<dbReference type="GO" id="GO:0052621">
    <property type="term" value="F:diguanylate cyclase activity"/>
    <property type="evidence" value="ECO:0007669"/>
    <property type="project" value="UniProtKB-EC"/>
</dbReference>
<gene>
    <name evidence="5" type="ORF">J2W88_002419</name>
    <name evidence="6" type="ORF">J2W93_002981</name>
</gene>
<evidence type="ECO:0000256" key="1">
    <source>
        <dbReference type="ARBA" id="ARBA00012528"/>
    </source>
</evidence>
<feature type="compositionally biased region" description="Low complexity" evidence="3">
    <location>
        <begin position="1"/>
        <end position="19"/>
    </location>
</feature>
<dbReference type="NCBIfam" id="TIGR00254">
    <property type="entry name" value="GGDEF"/>
    <property type="match status" value="1"/>
</dbReference>
<evidence type="ECO:0000256" key="2">
    <source>
        <dbReference type="ARBA" id="ARBA00034247"/>
    </source>
</evidence>
<comment type="catalytic activity">
    <reaction evidence="2">
        <text>2 GTP = 3',3'-c-di-GMP + 2 diphosphate</text>
        <dbReference type="Rhea" id="RHEA:24898"/>
        <dbReference type="ChEBI" id="CHEBI:33019"/>
        <dbReference type="ChEBI" id="CHEBI:37565"/>
        <dbReference type="ChEBI" id="CHEBI:58805"/>
        <dbReference type="EC" id="2.7.7.65"/>
    </reaction>
</comment>
<dbReference type="InterPro" id="IPR043128">
    <property type="entry name" value="Rev_trsase/Diguanyl_cyclase"/>
</dbReference>
<dbReference type="InterPro" id="IPR050469">
    <property type="entry name" value="Diguanylate_Cyclase"/>
</dbReference>
<keyword evidence="7" id="KW-1185">Reference proteome</keyword>
<dbReference type="SUPFAM" id="SSF55781">
    <property type="entry name" value="GAF domain-like"/>
    <property type="match status" value="1"/>
</dbReference>
<dbReference type="Gene3D" id="3.30.70.270">
    <property type="match status" value="1"/>
</dbReference>
<evidence type="ECO:0000256" key="3">
    <source>
        <dbReference type="SAM" id="MobiDB-lite"/>
    </source>
</evidence>